<proteinExistence type="predicted"/>
<evidence type="ECO:0000313" key="2">
    <source>
        <dbReference type="Proteomes" id="UP000886595"/>
    </source>
</evidence>
<dbReference type="Proteomes" id="UP000886595">
    <property type="component" value="Unassembled WGS sequence"/>
</dbReference>
<reference evidence="1 2" key="1">
    <citation type="submission" date="2020-02" db="EMBL/GenBank/DDBJ databases">
        <authorList>
            <person name="Ma Q."/>
            <person name="Huang Y."/>
            <person name="Song X."/>
            <person name="Pei D."/>
        </authorList>
    </citation>
    <scope>NUCLEOTIDE SEQUENCE [LARGE SCALE GENOMIC DNA]</scope>
    <source>
        <strain evidence="1">Sxm20200214</strain>
        <tissue evidence="1">Leaf</tissue>
    </source>
</reference>
<protein>
    <submittedName>
        <fullName evidence="1">Uncharacterized protein</fullName>
    </submittedName>
</protein>
<dbReference type="AlphaFoldDB" id="A0A8X7U2M8"/>
<name>A0A8X7U2M8_BRACI</name>
<sequence>MGQDIPTPQTQPQDYEWVFGNAKAASGCINNNNNNHDDFITQNANASSTPTATLSVPSLFSSDQTQSPNANVNMSATALLQKRLKLAPVRRRQRALIRRRFSRASR</sequence>
<accession>A0A8X7U2M8</accession>
<gene>
    <name evidence="1" type="ORF">Bca52824_069115</name>
</gene>
<comment type="caution">
    <text evidence="1">The sequence shown here is derived from an EMBL/GenBank/DDBJ whole genome shotgun (WGS) entry which is preliminary data.</text>
</comment>
<dbReference type="EMBL" id="JAAMPC010000014">
    <property type="protein sequence ID" value="KAG2262036.1"/>
    <property type="molecule type" value="Genomic_DNA"/>
</dbReference>
<keyword evidence="2" id="KW-1185">Reference proteome</keyword>
<evidence type="ECO:0000313" key="1">
    <source>
        <dbReference type="EMBL" id="KAG2262036.1"/>
    </source>
</evidence>
<organism evidence="1 2">
    <name type="scientific">Brassica carinata</name>
    <name type="common">Ethiopian mustard</name>
    <name type="synonym">Abyssinian cabbage</name>
    <dbReference type="NCBI Taxonomy" id="52824"/>
    <lineage>
        <taxon>Eukaryota</taxon>
        <taxon>Viridiplantae</taxon>
        <taxon>Streptophyta</taxon>
        <taxon>Embryophyta</taxon>
        <taxon>Tracheophyta</taxon>
        <taxon>Spermatophyta</taxon>
        <taxon>Magnoliopsida</taxon>
        <taxon>eudicotyledons</taxon>
        <taxon>Gunneridae</taxon>
        <taxon>Pentapetalae</taxon>
        <taxon>rosids</taxon>
        <taxon>malvids</taxon>
        <taxon>Brassicales</taxon>
        <taxon>Brassicaceae</taxon>
        <taxon>Brassiceae</taxon>
        <taxon>Brassica</taxon>
    </lineage>
</organism>